<dbReference type="AlphaFoldDB" id="A0A1C9W818"/>
<dbReference type="GO" id="GO:0050136">
    <property type="term" value="F:NADH dehydrogenase (quinone) (non-electrogenic) activity"/>
    <property type="evidence" value="ECO:0007669"/>
    <property type="project" value="UniProtKB-UniRule"/>
</dbReference>
<sequence length="110" mass="11730">MSIEFATGTTDIALQHGLLLASALFCLGLLGLLVRRNILFMLMSVEVCTNAAALAFVVAGAHWGNADGQVMFVFAITLAAAEIAIALALSLHFYRHHKTVDIDQLSGMRG</sequence>
<keyword evidence="4 12" id="KW-0813">Transport</keyword>
<dbReference type="NCBIfam" id="NF004319">
    <property type="entry name" value="PRK05715.1-1"/>
    <property type="match status" value="1"/>
</dbReference>
<dbReference type="NCBIfam" id="NF004320">
    <property type="entry name" value="PRK05715.1-2"/>
    <property type="match status" value="1"/>
</dbReference>
<feature type="transmembrane region" description="Helical" evidence="12">
    <location>
        <begin position="12"/>
        <end position="33"/>
    </location>
</feature>
<evidence type="ECO:0000256" key="5">
    <source>
        <dbReference type="ARBA" id="ARBA00022692"/>
    </source>
</evidence>
<accession>A0A1C9W818</accession>
<dbReference type="Pfam" id="PF00420">
    <property type="entry name" value="Oxidored_q2"/>
    <property type="match status" value="1"/>
</dbReference>
<dbReference type="EC" id="7.1.1.-" evidence="12"/>
<dbReference type="GO" id="GO:0042773">
    <property type="term" value="P:ATP synthesis coupled electron transport"/>
    <property type="evidence" value="ECO:0007669"/>
    <property type="project" value="InterPro"/>
</dbReference>
<dbReference type="STRING" id="1769779.AUP74_01870"/>
<feature type="transmembrane region" description="Helical" evidence="12">
    <location>
        <begin position="70"/>
        <end position="94"/>
    </location>
</feature>
<protein>
    <recommendedName>
        <fullName evidence="12">NADH-quinone oxidoreductase subunit K</fullName>
        <ecNumber evidence="12">7.1.1.-</ecNumber>
    </recommendedName>
    <alternativeName>
        <fullName evidence="12">NADH dehydrogenase I subunit K</fullName>
    </alternativeName>
    <alternativeName>
        <fullName evidence="12">NDH-1 subunit K</fullName>
    </alternativeName>
</protein>
<evidence type="ECO:0000313" key="14">
    <source>
        <dbReference type="Proteomes" id="UP000095672"/>
    </source>
</evidence>
<dbReference type="GO" id="GO:0048038">
    <property type="term" value="F:quinone binding"/>
    <property type="evidence" value="ECO:0007669"/>
    <property type="project" value="UniProtKB-KW"/>
</dbReference>
<comment type="subcellular location">
    <subcellularLocation>
        <location evidence="12">Cell membrane</location>
        <topology evidence="12">Multi-pass membrane protein</topology>
    </subcellularLocation>
    <subcellularLocation>
        <location evidence="2">Membrane</location>
        <topology evidence="2">Multi-pass membrane protein</topology>
    </subcellularLocation>
</comment>
<keyword evidence="8 12" id="KW-1133">Transmembrane helix</keyword>
<dbReference type="FunFam" id="1.10.287.3510:FF:000001">
    <property type="entry name" value="NADH-quinone oxidoreductase subunit K"/>
    <property type="match status" value="1"/>
</dbReference>
<evidence type="ECO:0000256" key="4">
    <source>
        <dbReference type="ARBA" id="ARBA00022448"/>
    </source>
</evidence>
<dbReference type="GO" id="GO:0030964">
    <property type="term" value="C:NADH dehydrogenase complex"/>
    <property type="evidence" value="ECO:0007669"/>
    <property type="project" value="TreeGrafter"/>
</dbReference>
<evidence type="ECO:0000256" key="6">
    <source>
        <dbReference type="ARBA" id="ARBA00022719"/>
    </source>
</evidence>
<keyword evidence="14" id="KW-1185">Reference proteome</keyword>
<evidence type="ECO:0000313" key="13">
    <source>
        <dbReference type="EMBL" id="AOS97301.1"/>
    </source>
</evidence>
<evidence type="ECO:0000256" key="1">
    <source>
        <dbReference type="ARBA" id="ARBA00002378"/>
    </source>
</evidence>
<dbReference type="PANTHER" id="PTHR11434:SF16">
    <property type="entry name" value="NADH-UBIQUINONE OXIDOREDUCTASE CHAIN 4L"/>
    <property type="match status" value="1"/>
</dbReference>
<reference evidence="14" key="1">
    <citation type="submission" date="2016-01" db="EMBL/GenBank/DDBJ databases">
        <title>Complete genome sequence of Microbulbifer sp. CCB-MM1, a halophile isolated from Matang Mangrove Forest, Perak.</title>
        <authorList>
            <person name="Moh T.H."/>
            <person name="Dinesh B."/>
            <person name="Lau N.-S."/>
            <person name="Go F."/>
            <person name="Alexander Chong S.-C."/>
        </authorList>
    </citation>
    <scope>NUCLEOTIDE SEQUENCE [LARGE SCALE GENOMIC DNA]</scope>
    <source>
        <strain evidence="14">CCB-MM1</strain>
    </source>
</reference>
<evidence type="ECO:0000256" key="2">
    <source>
        <dbReference type="ARBA" id="ARBA00004141"/>
    </source>
</evidence>
<keyword evidence="6 12" id="KW-0874">Quinone</keyword>
<dbReference type="HAMAP" id="MF_01456">
    <property type="entry name" value="NDH1_NuoK"/>
    <property type="match status" value="1"/>
</dbReference>
<keyword evidence="12" id="KW-1003">Cell membrane</keyword>
<evidence type="ECO:0000256" key="3">
    <source>
        <dbReference type="ARBA" id="ARBA00010519"/>
    </source>
</evidence>
<keyword evidence="10 12" id="KW-0830">Ubiquinone</keyword>
<keyword evidence="13" id="KW-0560">Oxidoreductase</keyword>
<dbReference type="InterPro" id="IPR001133">
    <property type="entry name" value="NADH_UbQ_OxRdtase_chain4L/K"/>
</dbReference>
<feature type="transmembrane region" description="Helical" evidence="12">
    <location>
        <begin position="40"/>
        <end position="64"/>
    </location>
</feature>
<evidence type="ECO:0000256" key="11">
    <source>
        <dbReference type="ARBA" id="ARBA00023136"/>
    </source>
</evidence>
<comment type="catalytic activity">
    <reaction evidence="12">
        <text>a quinone + NADH + 5 H(+)(in) = a quinol + NAD(+) + 4 H(+)(out)</text>
        <dbReference type="Rhea" id="RHEA:57888"/>
        <dbReference type="ChEBI" id="CHEBI:15378"/>
        <dbReference type="ChEBI" id="CHEBI:24646"/>
        <dbReference type="ChEBI" id="CHEBI:57540"/>
        <dbReference type="ChEBI" id="CHEBI:57945"/>
        <dbReference type="ChEBI" id="CHEBI:132124"/>
    </reaction>
</comment>
<comment type="function">
    <text evidence="1 12">NDH-1 shuttles electrons from NADH, via FMN and iron-sulfur (Fe-S) centers, to quinones in the respiratory chain. The immediate electron acceptor for the enzyme in this species is believed to be ubiquinone. Couples the redox reaction to proton translocation (for every two electrons transferred, four hydrogen ions are translocated across the cytoplasmic membrane), and thus conserves the redox energy in a proton gradient.</text>
</comment>
<comment type="similarity">
    <text evidence="3 12">Belongs to the complex I subunit 4L family.</text>
</comment>
<dbReference type="PATRIC" id="fig|1769779.3.peg.1874"/>
<dbReference type="PANTHER" id="PTHR11434">
    <property type="entry name" value="NADH-UBIQUINONE OXIDOREDUCTASE SUBUNIT ND4L"/>
    <property type="match status" value="1"/>
</dbReference>
<name>A0A1C9W818_9GAMM</name>
<evidence type="ECO:0000256" key="12">
    <source>
        <dbReference type="HAMAP-Rule" id="MF_01456"/>
    </source>
</evidence>
<dbReference type="GO" id="GO:0005886">
    <property type="term" value="C:plasma membrane"/>
    <property type="evidence" value="ECO:0007669"/>
    <property type="project" value="UniProtKB-SubCell"/>
</dbReference>
<evidence type="ECO:0000256" key="7">
    <source>
        <dbReference type="ARBA" id="ARBA00022967"/>
    </source>
</evidence>
<organism evidence="13 14">
    <name type="scientific">Microbulbifer aggregans</name>
    <dbReference type="NCBI Taxonomy" id="1769779"/>
    <lineage>
        <taxon>Bacteria</taxon>
        <taxon>Pseudomonadati</taxon>
        <taxon>Pseudomonadota</taxon>
        <taxon>Gammaproteobacteria</taxon>
        <taxon>Cellvibrionales</taxon>
        <taxon>Microbulbiferaceae</taxon>
        <taxon>Microbulbifer</taxon>
    </lineage>
</organism>
<proteinExistence type="inferred from homology"/>
<keyword evidence="5 12" id="KW-0812">Transmembrane</keyword>
<dbReference type="EMBL" id="CP014143">
    <property type="protein sequence ID" value="AOS97301.1"/>
    <property type="molecule type" value="Genomic_DNA"/>
</dbReference>
<dbReference type="Gene3D" id="1.10.287.3510">
    <property type="match status" value="1"/>
</dbReference>
<comment type="subunit">
    <text evidence="12">NDH-1 is composed of 14 different subunits. Subunits NuoA, H, J, K, L, M, N constitute the membrane sector of the complex.</text>
</comment>
<gene>
    <name evidence="12 13" type="primary">nuoK</name>
    <name evidence="13" type="ORF">AUP74_01870</name>
</gene>
<evidence type="ECO:0000256" key="10">
    <source>
        <dbReference type="ARBA" id="ARBA00023075"/>
    </source>
</evidence>
<keyword evidence="11 12" id="KW-0472">Membrane</keyword>
<evidence type="ECO:0000256" key="8">
    <source>
        <dbReference type="ARBA" id="ARBA00022989"/>
    </source>
</evidence>
<evidence type="ECO:0000256" key="9">
    <source>
        <dbReference type="ARBA" id="ARBA00023027"/>
    </source>
</evidence>
<dbReference type="RefSeq" id="WP_069947329.1">
    <property type="nucleotide sequence ID" value="NZ_CP014143.1"/>
</dbReference>
<keyword evidence="9 12" id="KW-0520">NAD</keyword>
<dbReference type="KEGG" id="micc:AUP74_01870"/>
<keyword evidence="7 12" id="KW-1278">Translocase</keyword>
<dbReference type="Proteomes" id="UP000095672">
    <property type="component" value="Chromosome"/>
</dbReference>
<dbReference type="InterPro" id="IPR039428">
    <property type="entry name" value="NUOK/Mnh_C1-like"/>
</dbReference>